<dbReference type="Gene3D" id="3.40.30.10">
    <property type="entry name" value="Glutaredoxin"/>
    <property type="match status" value="1"/>
</dbReference>
<dbReference type="Pfam" id="PF01323">
    <property type="entry name" value="DSBA"/>
    <property type="match status" value="1"/>
</dbReference>
<evidence type="ECO:0000313" key="3">
    <source>
        <dbReference type="Proteomes" id="UP000001036"/>
    </source>
</evidence>
<dbReference type="InterPro" id="IPR001853">
    <property type="entry name" value="DSBA-like_thioredoxin_dom"/>
</dbReference>
<dbReference type="HOGENOM" id="CLU_069253_0_4_6"/>
<feature type="domain" description="DSBA-like thioredoxin" evidence="1">
    <location>
        <begin position="4"/>
        <end position="207"/>
    </location>
</feature>
<accession>B3PJ25</accession>
<dbReference type="STRING" id="498211.CJA_0536"/>
<organism evidence="2 3">
    <name type="scientific">Cellvibrio japonicus (strain Ueda107)</name>
    <name type="common">Pseudomonas fluorescens subsp. cellulosa</name>
    <dbReference type="NCBI Taxonomy" id="498211"/>
    <lineage>
        <taxon>Bacteria</taxon>
        <taxon>Pseudomonadati</taxon>
        <taxon>Pseudomonadota</taxon>
        <taxon>Gammaproteobacteria</taxon>
        <taxon>Cellvibrionales</taxon>
        <taxon>Cellvibrionaceae</taxon>
        <taxon>Cellvibrio</taxon>
    </lineage>
</organism>
<keyword evidence="3" id="KW-1185">Reference proteome</keyword>
<dbReference type="KEGG" id="cja:CJA_0536"/>
<evidence type="ECO:0000259" key="1">
    <source>
        <dbReference type="Pfam" id="PF01323"/>
    </source>
</evidence>
<dbReference type="PANTHER" id="PTHR13887">
    <property type="entry name" value="GLUTATHIONE S-TRANSFERASE KAPPA"/>
    <property type="match status" value="1"/>
</dbReference>
<dbReference type="InterPro" id="IPR036249">
    <property type="entry name" value="Thioredoxin-like_sf"/>
</dbReference>
<dbReference type="RefSeq" id="WP_012486216.1">
    <property type="nucleotide sequence ID" value="NC_010995.1"/>
</dbReference>
<dbReference type="PANTHER" id="PTHR13887:SF41">
    <property type="entry name" value="THIOREDOXIN SUPERFAMILY PROTEIN"/>
    <property type="match status" value="1"/>
</dbReference>
<dbReference type="EMBL" id="CP000934">
    <property type="protein sequence ID" value="ACE84776.1"/>
    <property type="molecule type" value="Genomic_DNA"/>
</dbReference>
<dbReference type="SUPFAM" id="SSF52833">
    <property type="entry name" value="Thioredoxin-like"/>
    <property type="match status" value="1"/>
</dbReference>
<dbReference type="GO" id="GO:0016491">
    <property type="term" value="F:oxidoreductase activity"/>
    <property type="evidence" value="ECO:0007669"/>
    <property type="project" value="InterPro"/>
</dbReference>
<dbReference type="OrthoDB" id="9799122at2"/>
<gene>
    <name evidence="2" type="ordered locus">CJA_0536</name>
</gene>
<keyword evidence="2" id="KW-0413">Isomerase</keyword>
<protein>
    <submittedName>
        <fullName evidence="2">2-hydroxychromene-2-carboxylate isomerase family protein</fullName>
    </submittedName>
</protein>
<evidence type="ECO:0000313" key="2">
    <source>
        <dbReference type="EMBL" id="ACE84776.1"/>
    </source>
</evidence>
<dbReference type="AlphaFoldDB" id="B3PJ25"/>
<dbReference type="eggNOG" id="COG2761">
    <property type="taxonomic scope" value="Bacteria"/>
</dbReference>
<dbReference type="GO" id="GO:0016853">
    <property type="term" value="F:isomerase activity"/>
    <property type="evidence" value="ECO:0007669"/>
    <property type="project" value="UniProtKB-KW"/>
</dbReference>
<sequence>MPRIDFVADINCPWCTLGFIALDSALARLGQDPAQLVEIQPFELNPQLGADGVNLVEYLSKRHGMGLAQIEDIHQRLRQLGEGLGFHFAERERLWNSFDSQRLLHWAAVECPAGSQYALYRALIQAYQGQARNTSDHVVLVELVKSIGLDSDRAAEVLAGDEFAHEVRQRQQQWQQAGINAVPSTVINHQQLLQGAQPVAVFEKALQDLLHA</sequence>
<dbReference type="Proteomes" id="UP000001036">
    <property type="component" value="Chromosome"/>
</dbReference>
<proteinExistence type="predicted"/>
<name>B3PJ25_CELJU</name>
<reference evidence="2 3" key="1">
    <citation type="journal article" date="2008" name="J. Bacteriol.">
        <title>Insights into plant cell wall degradation from the genome sequence of the soil bacterium Cellvibrio japonicus.</title>
        <authorList>
            <person name="Deboy R.T."/>
            <person name="Mongodin E.F."/>
            <person name="Fouts D.E."/>
            <person name="Tailford L.E."/>
            <person name="Khouri H."/>
            <person name="Emerson J.B."/>
            <person name="Mohamoud Y."/>
            <person name="Watkins K."/>
            <person name="Henrissat B."/>
            <person name="Gilbert H.J."/>
            <person name="Nelson K.E."/>
        </authorList>
    </citation>
    <scope>NUCLEOTIDE SEQUENCE [LARGE SCALE GENOMIC DNA]</scope>
    <source>
        <strain evidence="2 3">Ueda107</strain>
    </source>
</reference>
<dbReference type="CDD" id="cd03024">
    <property type="entry name" value="DsbA_FrnE"/>
    <property type="match status" value="1"/>
</dbReference>